<dbReference type="AlphaFoldDB" id="D1B7D9"/>
<dbReference type="InterPro" id="IPR002178">
    <property type="entry name" value="PTS_EIIA_type-2_dom"/>
</dbReference>
<proteinExistence type="predicted"/>
<keyword evidence="9" id="KW-1185">Reference proteome</keyword>
<keyword evidence="5" id="KW-0808">Transferase</keyword>
<comment type="subcellular location">
    <subcellularLocation>
        <location evidence="1">Cytoplasm</location>
    </subcellularLocation>
</comment>
<dbReference type="EnsemblBacteria" id="ACZ19930">
    <property type="protein sequence ID" value="ACZ19930"/>
    <property type="gene ID" value="Taci_1716"/>
</dbReference>
<dbReference type="NCBIfam" id="TIGR00848">
    <property type="entry name" value="fruA"/>
    <property type="match status" value="1"/>
</dbReference>
<evidence type="ECO:0000256" key="3">
    <source>
        <dbReference type="ARBA" id="ARBA00022553"/>
    </source>
</evidence>
<evidence type="ECO:0000313" key="8">
    <source>
        <dbReference type="EMBL" id="ACZ19930.1"/>
    </source>
</evidence>
<protein>
    <submittedName>
        <fullName evidence="8">PTS IIA-like nitrogen-regulatory protein PtsN</fullName>
    </submittedName>
</protein>
<dbReference type="GO" id="GO:0016020">
    <property type="term" value="C:membrane"/>
    <property type="evidence" value="ECO:0007669"/>
    <property type="project" value="InterPro"/>
</dbReference>
<accession>D1B7D9</accession>
<dbReference type="eggNOG" id="COG1762">
    <property type="taxonomic scope" value="Bacteria"/>
</dbReference>
<dbReference type="OrthoDB" id="95460at2"/>
<gene>
    <name evidence="8" type="ordered locus">Taci_1716</name>
</gene>
<dbReference type="KEGG" id="tai:Taci_1716"/>
<dbReference type="InterPro" id="IPR051541">
    <property type="entry name" value="PTS_SugarTrans_NitroReg"/>
</dbReference>
<feature type="domain" description="PTS EIIA type-2" evidence="7">
    <location>
        <begin position="4"/>
        <end position="148"/>
    </location>
</feature>
<dbReference type="HOGENOM" id="CLU_072531_5_0_0"/>
<keyword evidence="3" id="KW-0597">Phosphoprotein</keyword>
<dbReference type="Proteomes" id="UP000002030">
    <property type="component" value="Chromosome"/>
</dbReference>
<keyword evidence="2" id="KW-0813">Transport</keyword>
<evidence type="ECO:0000256" key="6">
    <source>
        <dbReference type="ARBA" id="ARBA00022683"/>
    </source>
</evidence>
<evidence type="ECO:0000256" key="2">
    <source>
        <dbReference type="ARBA" id="ARBA00022448"/>
    </source>
</evidence>
<dbReference type="FunFam" id="3.40.930.10:FF:000009">
    <property type="entry name" value="PTS system, fructose specific IIABC component"/>
    <property type="match status" value="1"/>
</dbReference>
<dbReference type="Pfam" id="PF00359">
    <property type="entry name" value="PTS_EIIA_2"/>
    <property type="match status" value="1"/>
</dbReference>
<keyword evidence="4" id="KW-0762">Sugar transport</keyword>
<dbReference type="GO" id="GO:0008982">
    <property type="term" value="F:protein-N(PI)-phosphohistidine-sugar phosphotransferase activity"/>
    <property type="evidence" value="ECO:0007669"/>
    <property type="project" value="InterPro"/>
</dbReference>
<dbReference type="PANTHER" id="PTHR47738">
    <property type="entry name" value="PTS SYSTEM FRUCTOSE-LIKE EIIA COMPONENT-RELATED"/>
    <property type="match status" value="1"/>
</dbReference>
<reference evidence="8 9" key="1">
    <citation type="journal article" date="2009" name="Stand. Genomic Sci.">
        <title>Complete genome sequence of Thermanaerovibrio acidaminovorans type strain (Su883).</title>
        <authorList>
            <person name="Chovatia M."/>
            <person name="Sikorski J."/>
            <person name="Schroder M."/>
            <person name="Lapidus A."/>
            <person name="Nolan M."/>
            <person name="Tice H."/>
            <person name="Glavina Del Rio T."/>
            <person name="Copeland A."/>
            <person name="Cheng J.F."/>
            <person name="Lucas S."/>
            <person name="Chen F."/>
            <person name="Bruce D."/>
            <person name="Goodwin L."/>
            <person name="Pitluck S."/>
            <person name="Ivanova N."/>
            <person name="Mavromatis K."/>
            <person name="Ovchinnikova G."/>
            <person name="Pati A."/>
            <person name="Chen A."/>
            <person name="Palaniappan K."/>
            <person name="Land M."/>
            <person name="Hauser L."/>
            <person name="Chang Y.J."/>
            <person name="Jeffries C.D."/>
            <person name="Chain P."/>
            <person name="Saunders E."/>
            <person name="Detter J.C."/>
            <person name="Brettin T."/>
            <person name="Rohde M."/>
            <person name="Goker M."/>
            <person name="Spring S."/>
            <person name="Bristow J."/>
            <person name="Markowitz V."/>
            <person name="Hugenholtz P."/>
            <person name="Kyrpides N.C."/>
            <person name="Klenk H.P."/>
            <person name="Eisen J.A."/>
        </authorList>
    </citation>
    <scope>NUCLEOTIDE SEQUENCE [LARGE SCALE GENOMIC DNA]</scope>
    <source>
        <strain evidence="9">ATCC 49978 / DSM 6589 / Su883</strain>
    </source>
</reference>
<dbReference type="CDD" id="cd00211">
    <property type="entry name" value="PTS_IIA_fru"/>
    <property type="match status" value="1"/>
</dbReference>
<dbReference type="SUPFAM" id="SSF55804">
    <property type="entry name" value="Phoshotransferase/anion transport protein"/>
    <property type="match status" value="1"/>
</dbReference>
<dbReference type="EMBL" id="CP001818">
    <property type="protein sequence ID" value="ACZ19930.1"/>
    <property type="molecule type" value="Genomic_DNA"/>
</dbReference>
<dbReference type="RefSeq" id="WP_012870439.1">
    <property type="nucleotide sequence ID" value="NC_013522.1"/>
</dbReference>
<dbReference type="PANTHER" id="PTHR47738:SF2">
    <property type="entry name" value="PTS SYSTEM FRUCTOSE-LIKE EIIA COMPONENT"/>
    <property type="match status" value="1"/>
</dbReference>
<dbReference type="PROSITE" id="PS00372">
    <property type="entry name" value="PTS_EIIA_TYPE_2_HIS"/>
    <property type="match status" value="1"/>
</dbReference>
<dbReference type="GO" id="GO:0005737">
    <property type="term" value="C:cytoplasm"/>
    <property type="evidence" value="ECO:0007669"/>
    <property type="project" value="UniProtKB-SubCell"/>
</dbReference>
<evidence type="ECO:0000256" key="4">
    <source>
        <dbReference type="ARBA" id="ARBA00022597"/>
    </source>
</evidence>
<dbReference type="InterPro" id="IPR004715">
    <property type="entry name" value="PTS_IIA_fruc"/>
</dbReference>
<name>D1B7D9_THEAS</name>
<dbReference type="Gene3D" id="3.40.930.10">
    <property type="entry name" value="Mannitol-specific EII, Chain A"/>
    <property type="match status" value="1"/>
</dbReference>
<evidence type="ECO:0000256" key="5">
    <source>
        <dbReference type="ARBA" id="ARBA00022679"/>
    </source>
</evidence>
<keyword evidence="6" id="KW-0598">Phosphotransferase system</keyword>
<organism evidence="8 9">
    <name type="scientific">Thermanaerovibrio acidaminovorans (strain ATCC 49978 / DSM 6589 / Su883)</name>
    <name type="common">Selenomonas acidaminovorans</name>
    <dbReference type="NCBI Taxonomy" id="525903"/>
    <lineage>
        <taxon>Bacteria</taxon>
        <taxon>Thermotogati</taxon>
        <taxon>Synergistota</taxon>
        <taxon>Synergistia</taxon>
        <taxon>Synergistales</taxon>
        <taxon>Synergistaceae</taxon>
        <taxon>Thermanaerovibrio</taxon>
    </lineage>
</organism>
<evidence type="ECO:0000256" key="1">
    <source>
        <dbReference type="ARBA" id="ARBA00004496"/>
    </source>
</evidence>
<sequence length="154" mass="16711">MIGELMGPNGIILDLEVREKERVLRTLAEGLRADGAVSDVEEFLAHVAQREAQGTTSVGHGLAIPHAKSSAVVRPALAMGRTREEIQEEALDGTRPRLFFMIAVPQGDDSSHLKVLSSLARLVMHQEVREGLLSAKDPEEVRRIISEAEGLISG</sequence>
<dbReference type="PROSITE" id="PS51094">
    <property type="entry name" value="PTS_EIIA_TYPE_2"/>
    <property type="match status" value="1"/>
</dbReference>
<evidence type="ECO:0000313" key="9">
    <source>
        <dbReference type="Proteomes" id="UP000002030"/>
    </source>
</evidence>
<dbReference type="InterPro" id="IPR016152">
    <property type="entry name" value="PTrfase/Anion_transptr"/>
</dbReference>
<evidence type="ECO:0000259" key="7">
    <source>
        <dbReference type="PROSITE" id="PS51094"/>
    </source>
</evidence>
<dbReference type="GO" id="GO:0009401">
    <property type="term" value="P:phosphoenolpyruvate-dependent sugar phosphotransferase system"/>
    <property type="evidence" value="ECO:0007669"/>
    <property type="project" value="UniProtKB-KW"/>
</dbReference>
<dbReference type="STRING" id="525903.Taci_1716"/>